<comment type="cofactor">
    <cofactor evidence="1 7">
        <name>heme</name>
        <dbReference type="ChEBI" id="CHEBI:30413"/>
    </cofactor>
</comment>
<evidence type="ECO:0000313" key="9">
    <source>
        <dbReference type="EnsemblPlants" id="QL03p064767:mrna"/>
    </source>
</evidence>
<dbReference type="EnsemblPlants" id="QL03p064767:mrna">
    <property type="protein sequence ID" value="QL03p064767:mrna"/>
    <property type="gene ID" value="QL03p064767"/>
</dbReference>
<feature type="binding site" description="axial binding residue" evidence="7">
    <location>
        <position position="76"/>
    </location>
    <ligand>
        <name>heme</name>
        <dbReference type="ChEBI" id="CHEBI:30413"/>
    </ligand>
    <ligandPart>
        <name>Fe</name>
        <dbReference type="ChEBI" id="CHEBI:18248"/>
    </ligandPart>
</feature>
<dbReference type="PRINTS" id="PR00463">
    <property type="entry name" value="EP450I"/>
</dbReference>
<dbReference type="InterPro" id="IPR017972">
    <property type="entry name" value="Cyt_P450_CS"/>
</dbReference>
<dbReference type="PANTHER" id="PTHR24298:SF47">
    <property type="entry name" value="CYTOCHROME P450 77A4"/>
    <property type="match status" value="1"/>
</dbReference>
<organism evidence="9 10">
    <name type="scientific">Quercus lobata</name>
    <name type="common">Valley oak</name>
    <dbReference type="NCBI Taxonomy" id="97700"/>
    <lineage>
        <taxon>Eukaryota</taxon>
        <taxon>Viridiplantae</taxon>
        <taxon>Streptophyta</taxon>
        <taxon>Embryophyta</taxon>
        <taxon>Tracheophyta</taxon>
        <taxon>Spermatophyta</taxon>
        <taxon>Magnoliopsida</taxon>
        <taxon>eudicotyledons</taxon>
        <taxon>Gunneridae</taxon>
        <taxon>Pentapetalae</taxon>
        <taxon>rosids</taxon>
        <taxon>fabids</taxon>
        <taxon>Fagales</taxon>
        <taxon>Fagaceae</taxon>
        <taxon>Quercus</taxon>
    </lineage>
</organism>
<evidence type="ECO:0000256" key="5">
    <source>
        <dbReference type="ARBA" id="ARBA00022989"/>
    </source>
</evidence>
<comment type="subcellular location">
    <subcellularLocation>
        <location evidence="2">Membrane</location>
        <topology evidence="2">Single-pass membrane protein</topology>
    </subcellularLocation>
</comment>
<keyword evidence="4 7" id="KW-0479">Metal-binding</keyword>
<dbReference type="InterPro" id="IPR051103">
    <property type="entry name" value="Plant_metabolite_P450s"/>
</dbReference>
<evidence type="ECO:0000256" key="6">
    <source>
        <dbReference type="ARBA" id="ARBA00023136"/>
    </source>
</evidence>
<dbReference type="Gene3D" id="1.10.630.10">
    <property type="entry name" value="Cytochrome P450"/>
    <property type="match status" value="1"/>
</dbReference>
<evidence type="ECO:0000256" key="8">
    <source>
        <dbReference type="RuleBase" id="RU000461"/>
    </source>
</evidence>
<protein>
    <recommendedName>
        <fullName evidence="11">Cytochrome P450</fullName>
    </recommendedName>
</protein>
<evidence type="ECO:0000313" key="10">
    <source>
        <dbReference type="Proteomes" id="UP000594261"/>
    </source>
</evidence>
<keyword evidence="8" id="KW-0503">Monooxygenase</keyword>
<dbReference type="GO" id="GO:0020037">
    <property type="term" value="F:heme binding"/>
    <property type="evidence" value="ECO:0007669"/>
    <property type="project" value="InterPro"/>
</dbReference>
<dbReference type="PROSITE" id="PS00086">
    <property type="entry name" value="CYTOCHROME_P450"/>
    <property type="match status" value="1"/>
</dbReference>
<comment type="similarity">
    <text evidence="8">Belongs to the cytochrome P450 family.</text>
</comment>
<evidence type="ECO:0000256" key="7">
    <source>
        <dbReference type="PIRSR" id="PIRSR602401-1"/>
    </source>
</evidence>
<evidence type="ECO:0000256" key="2">
    <source>
        <dbReference type="ARBA" id="ARBA00004167"/>
    </source>
</evidence>
<keyword evidence="8" id="KW-0560">Oxidoreductase</keyword>
<sequence length="119" mass="13306">MLMGFDQNPELVTLCSELFNDVNVENYLPGISEDPKLWSNPSKFGPERFVSGKEDADITGVTGVKMMPFGVGRRICPGLSMATVHVHLMLARMVQEYLSGVLTRLVMNWILLGSWSSLW</sequence>
<dbReference type="AlphaFoldDB" id="A0A7N2LB39"/>
<dbReference type="InterPro" id="IPR002401">
    <property type="entry name" value="Cyt_P450_E_grp-I"/>
</dbReference>
<dbReference type="InterPro" id="IPR036396">
    <property type="entry name" value="Cyt_P450_sf"/>
</dbReference>
<keyword evidence="3" id="KW-0812">Transmembrane</keyword>
<dbReference type="GO" id="GO:0005506">
    <property type="term" value="F:iron ion binding"/>
    <property type="evidence" value="ECO:0007669"/>
    <property type="project" value="InterPro"/>
</dbReference>
<keyword evidence="6" id="KW-0472">Membrane</keyword>
<dbReference type="GO" id="GO:0016709">
    <property type="term" value="F:oxidoreductase activity, acting on paired donors, with incorporation or reduction of molecular oxygen, NAD(P)H as one donor, and incorporation of one atom of oxygen"/>
    <property type="evidence" value="ECO:0007669"/>
    <property type="project" value="TreeGrafter"/>
</dbReference>
<dbReference type="Pfam" id="PF00067">
    <property type="entry name" value="p450"/>
    <property type="match status" value="1"/>
</dbReference>
<evidence type="ECO:0000256" key="1">
    <source>
        <dbReference type="ARBA" id="ARBA00001971"/>
    </source>
</evidence>
<reference evidence="9" key="2">
    <citation type="submission" date="2021-01" db="UniProtKB">
        <authorList>
            <consortium name="EnsemblPlants"/>
        </authorList>
    </citation>
    <scope>IDENTIFICATION</scope>
</reference>
<keyword evidence="7 8" id="KW-0408">Iron</keyword>
<evidence type="ECO:0008006" key="11">
    <source>
        <dbReference type="Google" id="ProtNLM"/>
    </source>
</evidence>
<proteinExistence type="inferred from homology"/>
<keyword evidence="10" id="KW-1185">Reference proteome</keyword>
<evidence type="ECO:0000256" key="4">
    <source>
        <dbReference type="ARBA" id="ARBA00022723"/>
    </source>
</evidence>
<dbReference type="PANTHER" id="PTHR24298">
    <property type="entry name" value="FLAVONOID 3'-MONOOXYGENASE-RELATED"/>
    <property type="match status" value="1"/>
</dbReference>
<dbReference type="EMBL" id="LRBV02000003">
    <property type="status" value="NOT_ANNOTATED_CDS"/>
    <property type="molecule type" value="Genomic_DNA"/>
</dbReference>
<name>A0A7N2LB39_QUELO</name>
<keyword evidence="7 8" id="KW-0349">Heme</keyword>
<dbReference type="GO" id="GO:0016020">
    <property type="term" value="C:membrane"/>
    <property type="evidence" value="ECO:0007669"/>
    <property type="project" value="UniProtKB-SubCell"/>
</dbReference>
<accession>A0A7N2LB39</accession>
<dbReference type="Proteomes" id="UP000594261">
    <property type="component" value="Chromosome 3"/>
</dbReference>
<evidence type="ECO:0000256" key="3">
    <source>
        <dbReference type="ARBA" id="ARBA00022692"/>
    </source>
</evidence>
<dbReference type="SUPFAM" id="SSF48264">
    <property type="entry name" value="Cytochrome P450"/>
    <property type="match status" value="1"/>
</dbReference>
<reference evidence="9 10" key="1">
    <citation type="journal article" date="2016" name="G3 (Bethesda)">
        <title>First Draft Assembly and Annotation of the Genome of a California Endemic Oak Quercus lobata Nee (Fagaceae).</title>
        <authorList>
            <person name="Sork V.L."/>
            <person name="Fitz-Gibbon S.T."/>
            <person name="Puiu D."/>
            <person name="Crepeau M."/>
            <person name="Gugger P.F."/>
            <person name="Sherman R."/>
            <person name="Stevens K."/>
            <person name="Langley C.H."/>
            <person name="Pellegrini M."/>
            <person name="Salzberg S.L."/>
        </authorList>
    </citation>
    <scope>NUCLEOTIDE SEQUENCE [LARGE SCALE GENOMIC DNA]</scope>
    <source>
        <strain evidence="9 10">cv. SW786</strain>
    </source>
</reference>
<dbReference type="InterPro" id="IPR001128">
    <property type="entry name" value="Cyt_P450"/>
</dbReference>
<dbReference type="Gramene" id="QL03p064767:mrna">
    <property type="protein sequence ID" value="QL03p064767:mrna"/>
    <property type="gene ID" value="QL03p064767"/>
</dbReference>
<dbReference type="InParanoid" id="A0A7N2LB39"/>
<keyword evidence="5" id="KW-1133">Transmembrane helix</keyword>